<dbReference type="AlphaFoldDB" id="A0A3A8IS72"/>
<dbReference type="OrthoDB" id="9977613at2"/>
<dbReference type="RefSeq" id="WP_120542266.1">
    <property type="nucleotide sequence ID" value="NZ_RAVZ01000135.1"/>
</dbReference>
<name>A0A3A8IS72_9BACT</name>
<evidence type="ECO:0000313" key="1">
    <source>
        <dbReference type="EMBL" id="RKG85366.1"/>
    </source>
</evidence>
<evidence type="ECO:0000313" key="2">
    <source>
        <dbReference type="Proteomes" id="UP000268094"/>
    </source>
</evidence>
<proteinExistence type="predicted"/>
<dbReference type="InterPro" id="IPR011755">
    <property type="entry name" value="CHP02269_MYXXA"/>
</dbReference>
<reference evidence="2" key="1">
    <citation type="submission" date="2018-09" db="EMBL/GenBank/DDBJ databases">
        <authorList>
            <person name="Livingstone P.G."/>
            <person name="Whitworth D.E."/>
        </authorList>
    </citation>
    <scope>NUCLEOTIDE SEQUENCE [LARGE SCALE GENOMIC DNA]</scope>
    <source>
        <strain evidence="2">CA054A</strain>
    </source>
</reference>
<sequence>MAACASTTPLQQRWEEAEAECGEAREDACVTLLCRDALCGFYRCEDVPGEVVLARGLPPRPPPMAVAPAGGDWNQAWQFHQRKTRCHSQEIYQHAGELIYRFQLPGGPFQQYN</sequence>
<dbReference type="Proteomes" id="UP000268094">
    <property type="component" value="Unassembled WGS sequence"/>
</dbReference>
<keyword evidence="2" id="KW-1185">Reference proteome</keyword>
<accession>A0A3A8IS72</accession>
<dbReference type="Pfam" id="PF09533">
    <property type="entry name" value="DUF2380"/>
    <property type="match status" value="1"/>
</dbReference>
<dbReference type="EMBL" id="RAVZ01000135">
    <property type="protein sequence ID" value="RKG85366.1"/>
    <property type="molecule type" value="Genomic_DNA"/>
</dbReference>
<organism evidence="1 2">
    <name type="scientific">Corallococcus terminator</name>
    <dbReference type="NCBI Taxonomy" id="2316733"/>
    <lineage>
        <taxon>Bacteria</taxon>
        <taxon>Pseudomonadati</taxon>
        <taxon>Myxococcota</taxon>
        <taxon>Myxococcia</taxon>
        <taxon>Myxococcales</taxon>
        <taxon>Cystobacterineae</taxon>
        <taxon>Myxococcaceae</taxon>
        <taxon>Corallococcus</taxon>
    </lineage>
</organism>
<comment type="caution">
    <text evidence="1">The sequence shown here is derived from an EMBL/GenBank/DDBJ whole genome shotgun (WGS) entry which is preliminary data.</text>
</comment>
<protein>
    <submittedName>
        <fullName evidence="1">DUF2380 domain-containing protein</fullName>
    </submittedName>
</protein>
<gene>
    <name evidence="1" type="ORF">D7V88_20055</name>
</gene>